<gene>
    <name evidence="3" type="primary">lsrB</name>
    <name evidence="3" type="ORF">NCTC10821_05206</name>
</gene>
<evidence type="ECO:0000313" key="4">
    <source>
        <dbReference type="Proteomes" id="UP000254978"/>
    </source>
</evidence>
<evidence type="ECO:0000259" key="2">
    <source>
        <dbReference type="Pfam" id="PF13407"/>
    </source>
</evidence>
<dbReference type="SUPFAM" id="SSF53822">
    <property type="entry name" value="Periplasmic binding protein-like I"/>
    <property type="match status" value="1"/>
</dbReference>
<keyword evidence="3" id="KW-0762">Sugar transport</keyword>
<dbReference type="Gene3D" id="3.40.50.2300">
    <property type="match status" value="2"/>
</dbReference>
<dbReference type="InterPro" id="IPR050555">
    <property type="entry name" value="Bact_Solute-Bind_Prot2"/>
</dbReference>
<sequence>MAISQRVVGVISVALAMAMITGGCTKKNEEAAPATTGGGSAEQSGGAASGEAIKVAFVPKLQGSPYFEAMDSGAKKAASELGNIEWLYQGPTSADAAAQAQIVRSFIQQNVDVLVVAPNDPDSMAPLMKEAADAGIKVMTADTDAPNSVREAFVNQATAEGIGTTTAETLMQAMGGTGKWAIVSCGETAENLNSWIEVEKAYVAEKYPEAELVDVVYSGEDQARGTQMSTDLMSAHPDLKGLLGQCTTSAVGVAQAVKDAGKIGQVFTVGVGTPKSMAPYLEDGSSSGSILWNVENLGYLTVWAGQQVAEGKPFEADNKVNDDMSDVKWDEASKTLVLGDPLLITTENVGDFDY</sequence>
<dbReference type="AlphaFoldDB" id="A0A378TLQ4"/>
<dbReference type="InterPro" id="IPR028082">
    <property type="entry name" value="Peripla_BP_I"/>
</dbReference>
<keyword evidence="3" id="KW-0813">Transport</keyword>
<dbReference type="InterPro" id="IPR025997">
    <property type="entry name" value="SBP_2_dom"/>
</dbReference>
<feature type="domain" description="Periplasmic binding protein" evidence="2">
    <location>
        <begin position="55"/>
        <end position="312"/>
    </location>
</feature>
<keyword evidence="4" id="KW-1185">Reference proteome</keyword>
<evidence type="ECO:0000256" key="1">
    <source>
        <dbReference type="ARBA" id="ARBA00004196"/>
    </source>
</evidence>
<evidence type="ECO:0000313" key="3">
    <source>
        <dbReference type="EMBL" id="STZ61649.1"/>
    </source>
</evidence>
<dbReference type="GO" id="GO:0030246">
    <property type="term" value="F:carbohydrate binding"/>
    <property type="evidence" value="ECO:0007669"/>
    <property type="project" value="TreeGrafter"/>
</dbReference>
<dbReference type="Pfam" id="PF13407">
    <property type="entry name" value="Peripla_BP_4"/>
    <property type="match status" value="1"/>
</dbReference>
<name>A0A378TLQ4_9MYCO</name>
<dbReference type="PANTHER" id="PTHR30036">
    <property type="entry name" value="D-XYLOSE-BINDING PERIPLASMIC PROTEIN"/>
    <property type="match status" value="1"/>
</dbReference>
<proteinExistence type="predicted"/>
<dbReference type="CDD" id="cd06302">
    <property type="entry name" value="PBP1_LsrB_Quorum_Sensing-like"/>
    <property type="match status" value="1"/>
</dbReference>
<comment type="subcellular location">
    <subcellularLocation>
        <location evidence="1">Cell envelope</location>
    </subcellularLocation>
</comment>
<dbReference type="PROSITE" id="PS51257">
    <property type="entry name" value="PROKAR_LIPOPROTEIN"/>
    <property type="match status" value="1"/>
</dbReference>
<accession>A0A378TLQ4</accession>
<dbReference type="Proteomes" id="UP000254978">
    <property type="component" value="Unassembled WGS sequence"/>
</dbReference>
<organism evidence="3 4">
    <name type="scientific">Mycolicibacterium tokaiense</name>
    <dbReference type="NCBI Taxonomy" id="39695"/>
    <lineage>
        <taxon>Bacteria</taxon>
        <taxon>Bacillati</taxon>
        <taxon>Actinomycetota</taxon>
        <taxon>Actinomycetes</taxon>
        <taxon>Mycobacteriales</taxon>
        <taxon>Mycobacteriaceae</taxon>
        <taxon>Mycolicibacterium</taxon>
    </lineage>
</organism>
<dbReference type="EMBL" id="UGQT01000001">
    <property type="protein sequence ID" value="STZ61649.1"/>
    <property type="molecule type" value="Genomic_DNA"/>
</dbReference>
<dbReference type="PANTHER" id="PTHR30036:SF8">
    <property type="entry name" value="ABC-TYPE SUGAR TRANSPORT SYSTEM PERIPLASMIC COMPONENT-LIKE PROTEIN"/>
    <property type="match status" value="1"/>
</dbReference>
<protein>
    <submittedName>
        <fullName evidence="3">ABC sugar transporter, periplasmic ligand binding protein</fullName>
    </submittedName>
</protein>
<dbReference type="GO" id="GO:0030288">
    <property type="term" value="C:outer membrane-bounded periplasmic space"/>
    <property type="evidence" value="ECO:0007669"/>
    <property type="project" value="TreeGrafter"/>
</dbReference>
<reference evidence="3 4" key="1">
    <citation type="submission" date="2018-06" db="EMBL/GenBank/DDBJ databases">
        <authorList>
            <consortium name="Pathogen Informatics"/>
            <person name="Doyle S."/>
        </authorList>
    </citation>
    <scope>NUCLEOTIDE SEQUENCE [LARGE SCALE GENOMIC DNA]</scope>
    <source>
        <strain evidence="3 4">NCTC10821</strain>
    </source>
</reference>
<dbReference type="RefSeq" id="WP_197746455.1">
    <property type="nucleotide sequence ID" value="NZ_AP022600.1"/>
</dbReference>